<feature type="domain" description="CAAX prenyl protease 2/Lysostaphin resistance protein A-like" evidence="2">
    <location>
        <begin position="169"/>
        <end position="239"/>
    </location>
</feature>
<evidence type="ECO:0000313" key="4">
    <source>
        <dbReference type="Proteomes" id="UP000290057"/>
    </source>
</evidence>
<dbReference type="InterPro" id="IPR003675">
    <property type="entry name" value="Rce1/LyrA-like_dom"/>
</dbReference>
<proteinExistence type="predicted"/>
<feature type="transmembrane region" description="Helical" evidence="1">
    <location>
        <begin position="114"/>
        <end position="135"/>
    </location>
</feature>
<accession>A0A3T1CE80</accession>
<protein>
    <recommendedName>
        <fullName evidence="2">CAAX prenyl protease 2/Lysostaphin resistance protein A-like domain-containing protein</fullName>
    </recommendedName>
</protein>
<dbReference type="RefSeq" id="WP_130585530.1">
    <property type="nucleotide sequence ID" value="NZ_AP019389.1"/>
</dbReference>
<sequence length="252" mass="26378">MDAATTSLAPANSTRGEWARFGAFLKRPTLPARAPLPRLASLVAILRLMLLDFAMMSVLLGTAAAVMATGVSLPQTALAGMEIGAGIVFAVVVIAPLGEEIAFRSWLSGRPGHLLGLLAAIPAALLAAAAMTLLVEGSLAQIWSTALVAIGTAAVATCAVVVWLRRHNAMGWFARLFPALFWLSTLAFSLVHLFNFPADQLAMALPLVLPQFVIGAILGYTRVTYGLWASILLHALHNGAFISLVLLASSAG</sequence>
<dbReference type="AlphaFoldDB" id="A0A3T1CE80"/>
<keyword evidence="1" id="KW-0812">Transmembrane</keyword>
<evidence type="ECO:0000259" key="2">
    <source>
        <dbReference type="Pfam" id="PF02517"/>
    </source>
</evidence>
<feature type="transmembrane region" description="Helical" evidence="1">
    <location>
        <begin position="141"/>
        <end position="164"/>
    </location>
</feature>
<feature type="transmembrane region" description="Helical" evidence="1">
    <location>
        <begin position="227"/>
        <end position="248"/>
    </location>
</feature>
<feature type="transmembrane region" description="Helical" evidence="1">
    <location>
        <begin position="48"/>
        <end position="71"/>
    </location>
</feature>
<keyword evidence="4" id="KW-1185">Reference proteome</keyword>
<dbReference type="GO" id="GO:0004175">
    <property type="term" value="F:endopeptidase activity"/>
    <property type="evidence" value="ECO:0007669"/>
    <property type="project" value="UniProtKB-ARBA"/>
</dbReference>
<dbReference type="Pfam" id="PF02517">
    <property type="entry name" value="Rce1-like"/>
    <property type="match status" value="1"/>
</dbReference>
<feature type="transmembrane region" description="Helical" evidence="1">
    <location>
        <begin position="201"/>
        <end position="220"/>
    </location>
</feature>
<gene>
    <name evidence="3" type="ORF">EKJ_01050</name>
</gene>
<evidence type="ECO:0000256" key="1">
    <source>
        <dbReference type="SAM" id="Phobius"/>
    </source>
</evidence>
<feature type="transmembrane region" description="Helical" evidence="1">
    <location>
        <begin position="176"/>
        <end position="195"/>
    </location>
</feature>
<dbReference type="EMBL" id="AP019389">
    <property type="protein sequence ID" value="BBI19258.1"/>
    <property type="molecule type" value="Genomic_DNA"/>
</dbReference>
<name>A0A3T1CE80_9SPHN</name>
<keyword evidence="1" id="KW-0472">Membrane</keyword>
<keyword evidence="1" id="KW-1133">Transmembrane helix</keyword>
<reference evidence="3 4" key="1">
    <citation type="submission" date="2019-01" db="EMBL/GenBank/DDBJ databases">
        <title>Complete genome sequence of Erythrobacter flavus KJ5.</title>
        <authorList>
            <person name="Kanesaki Y."/>
            <person name="Brotosudarmo T."/>
            <person name="Moriuchi R."/>
            <person name="Awai K."/>
        </authorList>
    </citation>
    <scope>NUCLEOTIDE SEQUENCE [LARGE SCALE GENOMIC DNA]</scope>
    <source>
        <strain evidence="3 4">KJ5</strain>
    </source>
</reference>
<dbReference type="Proteomes" id="UP000290057">
    <property type="component" value="Chromosome"/>
</dbReference>
<evidence type="ECO:0000313" key="3">
    <source>
        <dbReference type="EMBL" id="BBI19258.1"/>
    </source>
</evidence>
<organism evidence="3 4">
    <name type="scientific">Qipengyuania flava</name>
    <dbReference type="NCBI Taxonomy" id="192812"/>
    <lineage>
        <taxon>Bacteria</taxon>
        <taxon>Pseudomonadati</taxon>
        <taxon>Pseudomonadota</taxon>
        <taxon>Alphaproteobacteria</taxon>
        <taxon>Sphingomonadales</taxon>
        <taxon>Erythrobacteraceae</taxon>
        <taxon>Qipengyuania</taxon>
    </lineage>
</organism>
<dbReference type="GO" id="GO:0080120">
    <property type="term" value="P:CAAX-box protein maturation"/>
    <property type="evidence" value="ECO:0007669"/>
    <property type="project" value="UniProtKB-ARBA"/>
</dbReference>
<feature type="transmembrane region" description="Helical" evidence="1">
    <location>
        <begin position="83"/>
        <end position="102"/>
    </location>
</feature>